<dbReference type="SMART" id="SM00228">
    <property type="entry name" value="PDZ"/>
    <property type="match status" value="1"/>
</dbReference>
<dbReference type="PANTHER" id="PTHR43343">
    <property type="entry name" value="PEPTIDASE S12"/>
    <property type="match status" value="1"/>
</dbReference>
<dbReference type="RefSeq" id="WP_344571023.1">
    <property type="nucleotide sequence ID" value="NZ_BAAAMZ010000002.1"/>
</dbReference>
<organism evidence="5 6">
    <name type="scientific">Kitasatospora viridis</name>
    <dbReference type="NCBI Taxonomy" id="281105"/>
    <lineage>
        <taxon>Bacteria</taxon>
        <taxon>Bacillati</taxon>
        <taxon>Actinomycetota</taxon>
        <taxon>Actinomycetes</taxon>
        <taxon>Kitasatosporales</taxon>
        <taxon>Streptomycetaceae</taxon>
        <taxon>Kitasatospora</taxon>
    </lineage>
</organism>
<dbReference type="Pfam" id="PF13365">
    <property type="entry name" value="Trypsin_2"/>
    <property type="match status" value="1"/>
</dbReference>
<dbReference type="Gene3D" id="2.40.10.120">
    <property type="match status" value="1"/>
</dbReference>
<reference evidence="5 6" key="1">
    <citation type="submission" date="2019-06" db="EMBL/GenBank/DDBJ databases">
        <title>Sequencing the genomes of 1000 actinobacteria strains.</title>
        <authorList>
            <person name="Klenk H.-P."/>
        </authorList>
    </citation>
    <scope>NUCLEOTIDE SEQUENCE [LARGE SCALE GENOMIC DNA]</scope>
    <source>
        <strain evidence="5 6">DSM 44826</strain>
    </source>
</reference>
<dbReference type="Gene3D" id="2.30.42.10">
    <property type="match status" value="1"/>
</dbReference>
<dbReference type="InterPro" id="IPR041489">
    <property type="entry name" value="PDZ_6"/>
</dbReference>
<dbReference type="PROSITE" id="PS50106">
    <property type="entry name" value="PDZ"/>
    <property type="match status" value="1"/>
</dbReference>
<proteinExistence type="predicted"/>
<dbReference type="AlphaFoldDB" id="A0A561TV07"/>
<dbReference type="InterPro" id="IPR009003">
    <property type="entry name" value="Peptidase_S1_PA"/>
</dbReference>
<feature type="compositionally biased region" description="Pro residues" evidence="3">
    <location>
        <begin position="29"/>
        <end position="56"/>
    </location>
</feature>
<dbReference type="InterPro" id="IPR001478">
    <property type="entry name" value="PDZ"/>
</dbReference>
<evidence type="ECO:0000256" key="1">
    <source>
        <dbReference type="ARBA" id="ARBA00022670"/>
    </source>
</evidence>
<dbReference type="PANTHER" id="PTHR43343:SF3">
    <property type="entry name" value="PROTEASE DO-LIKE 8, CHLOROPLASTIC"/>
    <property type="match status" value="1"/>
</dbReference>
<dbReference type="InterPro" id="IPR051201">
    <property type="entry name" value="Chloro_Bact_Ser_Proteases"/>
</dbReference>
<dbReference type="EMBL" id="VIWT01000002">
    <property type="protein sequence ID" value="TWF90943.1"/>
    <property type="molecule type" value="Genomic_DNA"/>
</dbReference>
<feature type="domain" description="PDZ" evidence="4">
    <location>
        <begin position="358"/>
        <end position="426"/>
    </location>
</feature>
<keyword evidence="2" id="KW-0378">Hydrolase</keyword>
<dbReference type="Proteomes" id="UP000317940">
    <property type="component" value="Unassembled WGS sequence"/>
</dbReference>
<dbReference type="PRINTS" id="PR00834">
    <property type="entry name" value="PROTEASES2C"/>
</dbReference>
<sequence>MSAHEEPGAPSPSDRSNSGGQDGPSGGWGPPPVPGPPPAGPYGPPPSDPYGPPPAGPWGAPSAGHHGSVPPGPYGSMPPPLPPYPPYPPHLGYGPPPPHRHRARKFLVPLAVAAVALAAGIGINRTFWQPNGSQPAAGPAAPIAPSGSGGGSTGATDVSSEVDPTLVVINTVLGYQDARAAGTGIVLSSTGEILTNNHVIDGATSITATDLGNGRTYTASVVGYDSANDLAVLKLSGASGLATAKTADSSKVQVGDQVTAIGNAGGTGSATPASGTVTGLDQSITASDPGAGTSEQLSGMIQVNADVQAGDSGGSLVNSSGAVIGIDTAGSDAGSGGAGQQADPQGFAIPIDTALPLAKQIMAGKSGPDVHIGQTAFLGVQVATGSGYGSGSGAPLAGVITGSPAAQAGLAAGDVITAVDSQSVSSPAALTAIMASSSVGHPLTVEWTDAAGTPQSATITPISGPAG</sequence>
<dbReference type="SUPFAM" id="SSF50156">
    <property type="entry name" value="PDZ domain-like"/>
    <property type="match status" value="1"/>
</dbReference>
<feature type="compositionally biased region" description="Low complexity" evidence="3">
    <location>
        <begin position="133"/>
        <end position="146"/>
    </location>
</feature>
<gene>
    <name evidence="5" type="ORF">FHX73_1255</name>
</gene>
<feature type="region of interest" description="Disordered" evidence="3">
    <location>
        <begin position="133"/>
        <end position="159"/>
    </location>
</feature>
<keyword evidence="6" id="KW-1185">Reference proteome</keyword>
<evidence type="ECO:0000256" key="2">
    <source>
        <dbReference type="ARBA" id="ARBA00022801"/>
    </source>
</evidence>
<evidence type="ECO:0000313" key="5">
    <source>
        <dbReference type="EMBL" id="TWF90943.1"/>
    </source>
</evidence>
<dbReference type="Pfam" id="PF17820">
    <property type="entry name" value="PDZ_6"/>
    <property type="match status" value="1"/>
</dbReference>
<comment type="caution">
    <text evidence="5">The sequence shown here is derived from an EMBL/GenBank/DDBJ whole genome shotgun (WGS) entry which is preliminary data.</text>
</comment>
<evidence type="ECO:0000259" key="4">
    <source>
        <dbReference type="PROSITE" id="PS50106"/>
    </source>
</evidence>
<feature type="region of interest" description="Disordered" evidence="3">
    <location>
        <begin position="1"/>
        <end position="74"/>
    </location>
</feature>
<dbReference type="InterPro" id="IPR036034">
    <property type="entry name" value="PDZ_sf"/>
</dbReference>
<dbReference type="SUPFAM" id="SSF50494">
    <property type="entry name" value="Trypsin-like serine proteases"/>
    <property type="match status" value="1"/>
</dbReference>
<dbReference type="InterPro" id="IPR001940">
    <property type="entry name" value="Peptidase_S1C"/>
</dbReference>
<evidence type="ECO:0000313" key="6">
    <source>
        <dbReference type="Proteomes" id="UP000317940"/>
    </source>
</evidence>
<name>A0A561TV07_9ACTN</name>
<keyword evidence="1 5" id="KW-0645">Protease</keyword>
<dbReference type="GO" id="GO:0006508">
    <property type="term" value="P:proteolysis"/>
    <property type="evidence" value="ECO:0007669"/>
    <property type="project" value="UniProtKB-KW"/>
</dbReference>
<dbReference type="GO" id="GO:0004252">
    <property type="term" value="F:serine-type endopeptidase activity"/>
    <property type="evidence" value="ECO:0007669"/>
    <property type="project" value="InterPro"/>
</dbReference>
<accession>A0A561TV07</accession>
<evidence type="ECO:0000256" key="3">
    <source>
        <dbReference type="SAM" id="MobiDB-lite"/>
    </source>
</evidence>
<protein>
    <submittedName>
        <fullName evidence="5">S1-C subfamily serine protease</fullName>
    </submittedName>
</protein>